<evidence type="ECO:0000256" key="3">
    <source>
        <dbReference type="ARBA" id="ARBA00023027"/>
    </source>
</evidence>
<proteinExistence type="inferred from homology"/>
<protein>
    <submittedName>
        <fullName evidence="7">2-hydroxy-3-oxopropionate reductase</fullName>
    </submittedName>
</protein>
<gene>
    <name evidence="7" type="ORF">KDAU_06210</name>
</gene>
<dbReference type="AlphaFoldDB" id="A0A401Z8X1"/>
<comment type="similarity">
    <text evidence="1">Belongs to the HIBADH-related family.</text>
</comment>
<name>A0A401Z8X1_9CHLR</name>
<dbReference type="Pfam" id="PF14833">
    <property type="entry name" value="NAD_binding_11"/>
    <property type="match status" value="1"/>
</dbReference>
<evidence type="ECO:0000256" key="4">
    <source>
        <dbReference type="PIRSR" id="PIRSR000103-1"/>
    </source>
</evidence>
<dbReference type="SUPFAM" id="SSF51735">
    <property type="entry name" value="NAD(P)-binding Rossmann-fold domains"/>
    <property type="match status" value="1"/>
</dbReference>
<dbReference type="SUPFAM" id="SSF48179">
    <property type="entry name" value="6-phosphogluconate dehydrogenase C-terminal domain-like"/>
    <property type="match status" value="1"/>
</dbReference>
<keyword evidence="8" id="KW-1185">Reference proteome</keyword>
<dbReference type="InterPro" id="IPR015815">
    <property type="entry name" value="HIBADH-related"/>
</dbReference>
<dbReference type="RefSeq" id="WP_126594585.1">
    <property type="nucleotide sequence ID" value="NZ_BIFQ01000001.1"/>
</dbReference>
<evidence type="ECO:0000259" key="5">
    <source>
        <dbReference type="Pfam" id="PF03446"/>
    </source>
</evidence>
<dbReference type="GO" id="GO:0050661">
    <property type="term" value="F:NADP binding"/>
    <property type="evidence" value="ECO:0007669"/>
    <property type="project" value="InterPro"/>
</dbReference>
<evidence type="ECO:0000313" key="8">
    <source>
        <dbReference type="Proteomes" id="UP000287224"/>
    </source>
</evidence>
<feature type="domain" description="3-hydroxyisobutyrate dehydrogenase-like NAD-binding" evidence="6">
    <location>
        <begin position="168"/>
        <end position="288"/>
    </location>
</feature>
<dbReference type="InterPro" id="IPR006115">
    <property type="entry name" value="6PGDH_NADP-bd"/>
</dbReference>
<reference evidence="8" key="1">
    <citation type="submission" date="2018-12" db="EMBL/GenBank/DDBJ databases">
        <title>Tengunoibacter tsumagoiensis gen. nov., sp. nov., Dictyobacter kobayashii sp. nov., D. alpinus sp. nov., and D. joshuensis sp. nov. and description of Dictyobacteraceae fam. nov. within the order Ktedonobacterales isolated from Tengu-no-mugimeshi.</title>
        <authorList>
            <person name="Wang C.M."/>
            <person name="Zheng Y."/>
            <person name="Sakai Y."/>
            <person name="Toyoda A."/>
            <person name="Minakuchi Y."/>
            <person name="Abe K."/>
            <person name="Yokota A."/>
            <person name="Yabe S."/>
        </authorList>
    </citation>
    <scope>NUCLEOTIDE SEQUENCE [LARGE SCALE GENOMIC DNA]</scope>
    <source>
        <strain evidence="8">S-27</strain>
    </source>
</reference>
<evidence type="ECO:0000256" key="1">
    <source>
        <dbReference type="ARBA" id="ARBA00009080"/>
    </source>
</evidence>
<dbReference type="OrthoDB" id="9786703at2"/>
<dbReference type="Pfam" id="PF03446">
    <property type="entry name" value="NAD_binding_2"/>
    <property type="match status" value="1"/>
</dbReference>
<dbReference type="InterPro" id="IPR008927">
    <property type="entry name" value="6-PGluconate_DH-like_C_sf"/>
</dbReference>
<organism evidence="7 8">
    <name type="scientific">Dictyobacter aurantiacus</name>
    <dbReference type="NCBI Taxonomy" id="1936993"/>
    <lineage>
        <taxon>Bacteria</taxon>
        <taxon>Bacillati</taxon>
        <taxon>Chloroflexota</taxon>
        <taxon>Ktedonobacteria</taxon>
        <taxon>Ktedonobacterales</taxon>
        <taxon>Dictyobacteraceae</taxon>
        <taxon>Dictyobacter</taxon>
    </lineage>
</organism>
<dbReference type="PIRSF" id="PIRSF000103">
    <property type="entry name" value="HIBADH"/>
    <property type="match status" value="1"/>
</dbReference>
<sequence>MQVGFIGIGVMGRPMTLNLLKVGHDVTIYARHPEKEEVQEVLKAGAKQAPSPRAVAMASEIVITMVSNSPQVEEVVAGPGGILEGARKGLIIIDMSTIAPSVTRALSEKASAQGVHFLDAPVSGGSQGAINGTLSIMVGGDKEAFDRALPVLEAMGKKENITYVGPSGSGEVVKLINNMLVGTITAATAEALVLGVKAGADVATMAKIIGTSTGASWQLANQFPLRAFNGSFKPGFMTDLLHKDLGLALDLAAENKTEAEMTALARQFYEQVQAAGHGKDDYTSLLKILEEKAGVEVRIK</sequence>
<feature type="domain" description="6-phosphogluconate dehydrogenase NADP-binding" evidence="5">
    <location>
        <begin position="2"/>
        <end position="165"/>
    </location>
</feature>
<evidence type="ECO:0000259" key="6">
    <source>
        <dbReference type="Pfam" id="PF14833"/>
    </source>
</evidence>
<dbReference type="Gene3D" id="3.40.50.720">
    <property type="entry name" value="NAD(P)-binding Rossmann-like Domain"/>
    <property type="match status" value="1"/>
</dbReference>
<comment type="caution">
    <text evidence="7">The sequence shown here is derived from an EMBL/GenBank/DDBJ whole genome shotgun (WGS) entry which is preliminary data.</text>
</comment>
<dbReference type="InterPro" id="IPR013328">
    <property type="entry name" value="6PGD_dom2"/>
</dbReference>
<keyword evidence="3" id="KW-0520">NAD</keyword>
<dbReference type="InterPro" id="IPR029154">
    <property type="entry name" value="HIBADH-like_NADP-bd"/>
</dbReference>
<keyword evidence="2" id="KW-0560">Oxidoreductase</keyword>
<accession>A0A401Z8X1</accession>
<dbReference type="PANTHER" id="PTHR43060">
    <property type="entry name" value="3-HYDROXYISOBUTYRATE DEHYDROGENASE-LIKE 1, MITOCHONDRIAL-RELATED"/>
    <property type="match status" value="1"/>
</dbReference>
<evidence type="ECO:0000256" key="2">
    <source>
        <dbReference type="ARBA" id="ARBA00023002"/>
    </source>
</evidence>
<evidence type="ECO:0000313" key="7">
    <source>
        <dbReference type="EMBL" id="GCE03292.1"/>
    </source>
</evidence>
<dbReference type="Proteomes" id="UP000287224">
    <property type="component" value="Unassembled WGS sequence"/>
</dbReference>
<dbReference type="EMBL" id="BIFQ01000001">
    <property type="protein sequence ID" value="GCE03292.1"/>
    <property type="molecule type" value="Genomic_DNA"/>
</dbReference>
<dbReference type="Gene3D" id="1.10.1040.10">
    <property type="entry name" value="N-(1-d-carboxylethyl)-l-norvaline Dehydrogenase, domain 2"/>
    <property type="match status" value="1"/>
</dbReference>
<dbReference type="GO" id="GO:0051287">
    <property type="term" value="F:NAD binding"/>
    <property type="evidence" value="ECO:0007669"/>
    <property type="project" value="InterPro"/>
</dbReference>
<dbReference type="InterPro" id="IPR036291">
    <property type="entry name" value="NAD(P)-bd_dom_sf"/>
</dbReference>
<feature type="active site" evidence="4">
    <location>
        <position position="174"/>
    </location>
</feature>
<dbReference type="PANTHER" id="PTHR43060:SF15">
    <property type="entry name" value="3-HYDROXYISOBUTYRATE DEHYDROGENASE-LIKE 1, MITOCHONDRIAL-RELATED"/>
    <property type="match status" value="1"/>
</dbReference>
<dbReference type="GO" id="GO:0016491">
    <property type="term" value="F:oxidoreductase activity"/>
    <property type="evidence" value="ECO:0007669"/>
    <property type="project" value="UniProtKB-KW"/>
</dbReference>